<comment type="subcellular location">
    <subcellularLocation>
        <location evidence="1">Nucleus</location>
    </subcellularLocation>
</comment>
<dbReference type="GO" id="GO:0000978">
    <property type="term" value="F:RNA polymerase II cis-regulatory region sequence-specific DNA binding"/>
    <property type="evidence" value="ECO:0007669"/>
    <property type="project" value="TreeGrafter"/>
</dbReference>
<feature type="coiled-coil region" evidence="6">
    <location>
        <begin position="715"/>
        <end position="742"/>
    </location>
</feature>
<dbReference type="SUPFAM" id="SSF47459">
    <property type="entry name" value="HLH, helix-loop-helix DNA-binding domain"/>
    <property type="match status" value="1"/>
</dbReference>
<evidence type="ECO:0000256" key="4">
    <source>
        <dbReference type="ARBA" id="ARBA00023163"/>
    </source>
</evidence>
<dbReference type="GO" id="GO:0005634">
    <property type="term" value="C:nucleus"/>
    <property type="evidence" value="ECO:0007669"/>
    <property type="project" value="UniProtKB-SubCell"/>
</dbReference>
<dbReference type="InterPro" id="IPR052207">
    <property type="entry name" value="Max-like/E-box_TFs"/>
</dbReference>
<evidence type="ECO:0000256" key="2">
    <source>
        <dbReference type="ARBA" id="ARBA00023015"/>
    </source>
</evidence>
<dbReference type="InterPro" id="IPR011598">
    <property type="entry name" value="bHLH_dom"/>
</dbReference>
<keyword evidence="3" id="KW-0238">DNA-binding</keyword>
<evidence type="ECO:0000313" key="10">
    <source>
        <dbReference type="Proteomes" id="UP001208570"/>
    </source>
</evidence>
<feature type="region of interest" description="Disordered" evidence="7">
    <location>
        <begin position="466"/>
        <end position="489"/>
    </location>
</feature>
<evidence type="ECO:0000256" key="3">
    <source>
        <dbReference type="ARBA" id="ARBA00023125"/>
    </source>
</evidence>
<keyword evidence="5" id="KW-0539">Nucleus</keyword>
<gene>
    <name evidence="9" type="ORF">LSH36_44g00032</name>
</gene>
<evidence type="ECO:0000256" key="7">
    <source>
        <dbReference type="SAM" id="MobiDB-lite"/>
    </source>
</evidence>
<dbReference type="AlphaFoldDB" id="A0AAD9K6S5"/>
<evidence type="ECO:0000259" key="8">
    <source>
        <dbReference type="PROSITE" id="PS50888"/>
    </source>
</evidence>
<dbReference type="Gene3D" id="4.10.280.10">
    <property type="entry name" value="Helix-loop-helix DNA-binding domain"/>
    <property type="match status" value="1"/>
</dbReference>
<protein>
    <recommendedName>
        <fullName evidence="8">BHLH domain-containing protein</fullName>
    </recommendedName>
</protein>
<dbReference type="EMBL" id="JAODUP010000044">
    <property type="protein sequence ID" value="KAK2165884.1"/>
    <property type="molecule type" value="Genomic_DNA"/>
</dbReference>
<keyword evidence="4" id="KW-0804">Transcription</keyword>
<feature type="domain" description="BHLH" evidence="8">
    <location>
        <begin position="664"/>
        <end position="718"/>
    </location>
</feature>
<dbReference type="SMART" id="SM00353">
    <property type="entry name" value="HLH"/>
    <property type="match status" value="1"/>
</dbReference>
<keyword evidence="6" id="KW-0175">Coiled coil</keyword>
<evidence type="ECO:0000256" key="1">
    <source>
        <dbReference type="ARBA" id="ARBA00004123"/>
    </source>
</evidence>
<evidence type="ECO:0000256" key="5">
    <source>
        <dbReference type="ARBA" id="ARBA00023242"/>
    </source>
</evidence>
<dbReference type="GO" id="GO:0000981">
    <property type="term" value="F:DNA-binding transcription factor activity, RNA polymerase II-specific"/>
    <property type="evidence" value="ECO:0007669"/>
    <property type="project" value="TreeGrafter"/>
</dbReference>
<dbReference type="GO" id="GO:0046983">
    <property type="term" value="F:protein dimerization activity"/>
    <property type="evidence" value="ECO:0007669"/>
    <property type="project" value="InterPro"/>
</dbReference>
<reference evidence="9" key="1">
    <citation type="journal article" date="2023" name="Mol. Biol. Evol.">
        <title>Third-Generation Sequencing Reveals the Adaptive Role of the Epigenome in Three Deep-Sea Polychaetes.</title>
        <authorList>
            <person name="Perez M."/>
            <person name="Aroh O."/>
            <person name="Sun Y."/>
            <person name="Lan Y."/>
            <person name="Juniper S.K."/>
            <person name="Young C.R."/>
            <person name="Angers B."/>
            <person name="Qian P.Y."/>
        </authorList>
    </citation>
    <scope>NUCLEOTIDE SEQUENCE</scope>
    <source>
        <strain evidence="9">P08H-3</strain>
    </source>
</reference>
<name>A0AAD9K6S5_9ANNE</name>
<comment type="caution">
    <text evidence="9">The sequence shown here is derived from an EMBL/GenBank/DDBJ whole genome shotgun (WGS) entry which is preliminary data.</text>
</comment>
<proteinExistence type="predicted"/>
<dbReference type="CDD" id="cd11405">
    <property type="entry name" value="bHLHzip_MLXIP_like"/>
    <property type="match status" value="1"/>
</dbReference>
<sequence length="821" mass="90558">MQYIQGKHPIICQFEPPISEKMHMKPEAVVLEGKYWKRRLESVTAEYKKWRMFWRERTKKESRDDSFIDMALRLDWIESRRRNAALKGKTQQQLLQPLDRYETDEDLYMDLSDTLFSSLNQPFSFPNPREISQLGNADIIQPGLIQLQPSLDEFMDTLEPLPSLSEMMGMTSKTCASPILSMSSGFPRQSPMPMETTLSLNDNSQLLQTDTNDQQQVPEQLQSIRDQAQEMTMRSLQNQGTDVLRNLNNEVHSGLVQNTQIHHEMTESTSEVNALLGNRGNTGLTSQQQKKSFSNAAPQIINLVLNPSLTNQISGQLGSETIQQQPSVIQQQKQQQPVRVSRPTVQQLLNQQQNLQPRQTKTVTIIQNASLQALLQGLSQPSSTVIQPTGISLSPVVESNVSSNVQNIHLKQDHVLFDLGATALDVPAALNLITQPAPQCSISNNMKSSKFSSEGTIQSLLSANKVQASPGDRIRRQSTGSLGAKKDGDFLVPSTTHVPKLRPRNLAPAVSTSNPISTSPNTVLAHLLTQAKHAVAIKQENSSSFGNVSAFKPIQPASVSHTTCLATPPTTSMTTSGDFGITMTSVSDFQRNLLIAAVNQAVGSETVQLSDLAAIGQPITSLSNPSSPQYNCSSPQFILPGSPPTDLEPFRPKNEVERAQYKEMRRASHINAEQKRRGNIKVGFEVLHQIVPSLKMTASSKSSIANTLGKAAEYCRSLKEEKGKMQEEAEILRQEIESLNYAISVCQSQLPATGVPVTRQRADQMREKFDNYVPVLNSLRQLCTTTSILSDPSKVPQQAAQAAQKPGDLSMAMATNSMQSS</sequence>
<dbReference type="Pfam" id="PF00010">
    <property type="entry name" value="HLH"/>
    <property type="match status" value="1"/>
</dbReference>
<organism evidence="9 10">
    <name type="scientific">Paralvinella palmiformis</name>
    <dbReference type="NCBI Taxonomy" id="53620"/>
    <lineage>
        <taxon>Eukaryota</taxon>
        <taxon>Metazoa</taxon>
        <taxon>Spiralia</taxon>
        <taxon>Lophotrochozoa</taxon>
        <taxon>Annelida</taxon>
        <taxon>Polychaeta</taxon>
        <taxon>Sedentaria</taxon>
        <taxon>Canalipalpata</taxon>
        <taxon>Terebellida</taxon>
        <taxon>Terebelliformia</taxon>
        <taxon>Alvinellidae</taxon>
        <taxon>Paralvinella</taxon>
    </lineage>
</organism>
<keyword evidence="2" id="KW-0805">Transcription regulation</keyword>
<dbReference type="InterPro" id="IPR036638">
    <property type="entry name" value="HLH_DNA-bd_sf"/>
</dbReference>
<evidence type="ECO:0000256" key="6">
    <source>
        <dbReference type="SAM" id="Coils"/>
    </source>
</evidence>
<dbReference type="CDD" id="cd21739">
    <property type="entry name" value="NES2-NLS_ChREBP-like"/>
    <property type="match status" value="1"/>
</dbReference>
<dbReference type="PANTHER" id="PTHR15741:SF37">
    <property type="entry name" value="LD38259P"/>
    <property type="match status" value="1"/>
</dbReference>
<dbReference type="PANTHER" id="PTHR15741">
    <property type="entry name" value="BASIC HELIX-LOOP-HELIX ZIP TRANSCRIPTION FACTOR"/>
    <property type="match status" value="1"/>
</dbReference>
<dbReference type="PROSITE" id="PS50888">
    <property type="entry name" value="BHLH"/>
    <property type="match status" value="1"/>
</dbReference>
<keyword evidence="10" id="KW-1185">Reference proteome</keyword>
<evidence type="ECO:0000313" key="9">
    <source>
        <dbReference type="EMBL" id="KAK2165884.1"/>
    </source>
</evidence>
<dbReference type="Proteomes" id="UP001208570">
    <property type="component" value="Unassembled WGS sequence"/>
</dbReference>
<accession>A0AAD9K6S5</accession>